<gene>
    <name evidence="1" type="ORF">J1899_08195</name>
</gene>
<dbReference type="RefSeq" id="WP_214478373.1">
    <property type="nucleotide sequence ID" value="NZ_CP071709.1"/>
</dbReference>
<evidence type="ECO:0000313" key="2">
    <source>
        <dbReference type="Proteomes" id="UP000679247"/>
    </source>
</evidence>
<dbReference type="EMBL" id="CP071709">
    <property type="protein sequence ID" value="QVY63009.1"/>
    <property type="molecule type" value="Genomic_DNA"/>
</dbReference>
<keyword evidence="2" id="KW-1185">Reference proteome</keyword>
<evidence type="ECO:0000313" key="1">
    <source>
        <dbReference type="EMBL" id="QVY63009.1"/>
    </source>
</evidence>
<reference evidence="1 2" key="1">
    <citation type="submission" date="2021-03" db="EMBL/GenBank/DDBJ databases">
        <title>The first data on the complete genome of the tetrodotoxin-producing bacterium.</title>
        <authorList>
            <person name="Melnikova D.I."/>
            <person name="Nijland R."/>
            <person name="Magarlamov T.Y."/>
        </authorList>
    </citation>
    <scope>NUCLEOTIDE SEQUENCE [LARGE SCALE GENOMIC DNA]</scope>
    <source>
        <strain evidence="1 2">1839</strain>
    </source>
</reference>
<organism evidence="1 2">
    <name type="scientific">Cytobacillus gottheilii</name>
    <dbReference type="NCBI Taxonomy" id="859144"/>
    <lineage>
        <taxon>Bacteria</taxon>
        <taxon>Bacillati</taxon>
        <taxon>Bacillota</taxon>
        <taxon>Bacilli</taxon>
        <taxon>Bacillales</taxon>
        <taxon>Bacillaceae</taxon>
        <taxon>Cytobacillus</taxon>
    </lineage>
</organism>
<name>A0ABX8FG82_9BACI</name>
<proteinExistence type="predicted"/>
<sequence>MKDWLYYSIKLINEDGSSVYSAPYPMPFDFAIELGETTVGESKVFARFEIYEITEEESSNNIWLQESVESILRKASRKALYIDEKRKI</sequence>
<accession>A0ABX8FG82</accession>
<dbReference type="Proteomes" id="UP000679247">
    <property type="component" value="Chromosome"/>
</dbReference>
<protein>
    <submittedName>
        <fullName evidence="1">Uncharacterized protein</fullName>
    </submittedName>
</protein>